<feature type="transmembrane region" description="Helical" evidence="5">
    <location>
        <begin position="23"/>
        <end position="48"/>
    </location>
</feature>
<reference evidence="7 8" key="1">
    <citation type="submission" date="2019-11" db="EMBL/GenBank/DDBJ databases">
        <authorList>
            <person name="Li X."/>
        </authorList>
    </citation>
    <scope>NUCLEOTIDE SEQUENCE [LARGE SCALE GENOMIC DNA]</scope>
    <source>
        <strain evidence="7 8">L9</strain>
    </source>
</reference>
<feature type="domain" description="Cell envelope-related transcriptional attenuator" evidence="6">
    <location>
        <begin position="102"/>
        <end position="250"/>
    </location>
</feature>
<dbReference type="EMBL" id="WOCA01000002">
    <property type="protein sequence ID" value="MUK87371.1"/>
    <property type="molecule type" value="Genomic_DNA"/>
</dbReference>
<sequence>MSEEKQKESRMLKKRKARNKKKIILLCILIPITVIFITTLSYSAYIYFKVEQTVDESYKNVGRENEVSNLREEPIDPMIDNVSILIIGVDDSERRGYEEQSRSDTLILATFNKEQEDIKLLSIPRDTYAYVPEVDYYTKINHAHFYGGAKAAIETVEEFLHVPVDYYVRLNFEAFIEVIDSLGGIHYDVPFEMYEMDSKDKKDAIHLLPGYQKINGEEALALARTRKYDSDIERGKRQQEIIKTVIKEAASASTVFKLSELIDSVGKNMTTNLTFEDMKTFASYGLSTDLSISSLNLDGYGGYMDDGLWYYVADEESRSEIEITLKDHLDLESNAENYDDIQSIQRLY</sequence>
<dbReference type="AlphaFoldDB" id="A0A6N8FDU7"/>
<evidence type="ECO:0000313" key="7">
    <source>
        <dbReference type="EMBL" id="MUK87371.1"/>
    </source>
</evidence>
<evidence type="ECO:0000256" key="3">
    <source>
        <dbReference type="ARBA" id="ARBA00022968"/>
    </source>
</evidence>
<dbReference type="Proteomes" id="UP000469125">
    <property type="component" value="Unassembled WGS sequence"/>
</dbReference>
<evidence type="ECO:0000259" key="6">
    <source>
        <dbReference type="Pfam" id="PF03816"/>
    </source>
</evidence>
<dbReference type="InterPro" id="IPR004474">
    <property type="entry name" value="LytR_CpsA_psr"/>
</dbReference>
<protein>
    <submittedName>
        <fullName evidence="7">LytR family transcriptional regulator</fullName>
    </submittedName>
</protein>
<evidence type="ECO:0000256" key="4">
    <source>
        <dbReference type="ARBA" id="ARBA00022989"/>
    </source>
</evidence>
<comment type="caution">
    <text evidence="7">The sequence shown here is derived from an EMBL/GenBank/DDBJ whole genome shotgun (WGS) entry which is preliminary data.</text>
</comment>
<comment type="similarity">
    <text evidence="1">Belongs to the LytR/CpsA/Psr (LCP) family.</text>
</comment>
<keyword evidence="3" id="KW-0735">Signal-anchor</keyword>
<name>A0A6N8FDU7_9BACI</name>
<dbReference type="RefSeq" id="WP_155667032.1">
    <property type="nucleotide sequence ID" value="NZ_WOCA01000002.1"/>
</dbReference>
<dbReference type="Pfam" id="PF03816">
    <property type="entry name" value="LytR_cpsA_psr"/>
    <property type="match status" value="1"/>
</dbReference>
<gene>
    <name evidence="7" type="ORF">GMD78_03015</name>
</gene>
<evidence type="ECO:0000256" key="5">
    <source>
        <dbReference type="SAM" id="Phobius"/>
    </source>
</evidence>
<dbReference type="InterPro" id="IPR050922">
    <property type="entry name" value="LytR/CpsA/Psr_CW_biosynth"/>
</dbReference>
<evidence type="ECO:0000313" key="8">
    <source>
        <dbReference type="Proteomes" id="UP000469125"/>
    </source>
</evidence>
<dbReference type="GO" id="GO:0071555">
    <property type="term" value="P:cell wall organization"/>
    <property type="evidence" value="ECO:0007669"/>
    <property type="project" value="UniProtKB-KW"/>
</dbReference>
<evidence type="ECO:0000256" key="1">
    <source>
        <dbReference type="ARBA" id="ARBA00006068"/>
    </source>
</evidence>
<accession>A0A6N8FDU7</accession>
<dbReference type="PANTHER" id="PTHR33392:SF3">
    <property type="entry name" value="POLYISOPRENYL-TEICHOIC ACID--PEPTIDOGLYCAN TEICHOIC ACID TRANSFERASE TAGT"/>
    <property type="match status" value="1"/>
</dbReference>
<dbReference type="NCBIfam" id="TIGR00350">
    <property type="entry name" value="lytR_cpsA_psr"/>
    <property type="match status" value="1"/>
</dbReference>
<organism evidence="7 8">
    <name type="scientific">Ornithinibacillus caprae</name>
    <dbReference type="NCBI Taxonomy" id="2678566"/>
    <lineage>
        <taxon>Bacteria</taxon>
        <taxon>Bacillati</taxon>
        <taxon>Bacillota</taxon>
        <taxon>Bacilli</taxon>
        <taxon>Bacillales</taxon>
        <taxon>Bacillaceae</taxon>
        <taxon>Ornithinibacillus</taxon>
    </lineage>
</organism>
<keyword evidence="5" id="KW-0472">Membrane</keyword>
<keyword evidence="4 5" id="KW-1133">Transmembrane helix</keyword>
<evidence type="ECO:0000256" key="2">
    <source>
        <dbReference type="ARBA" id="ARBA00022692"/>
    </source>
</evidence>
<dbReference type="Gene3D" id="3.40.630.190">
    <property type="entry name" value="LCP protein"/>
    <property type="match status" value="1"/>
</dbReference>
<dbReference type="PANTHER" id="PTHR33392">
    <property type="entry name" value="POLYISOPRENYL-TEICHOIC ACID--PEPTIDOGLYCAN TEICHOIC ACID TRANSFERASE TAGU"/>
    <property type="match status" value="1"/>
</dbReference>
<keyword evidence="8" id="KW-1185">Reference proteome</keyword>
<proteinExistence type="inferred from homology"/>
<keyword evidence="2 5" id="KW-0812">Transmembrane</keyword>